<feature type="transmembrane region" description="Helical" evidence="1">
    <location>
        <begin position="53"/>
        <end position="78"/>
    </location>
</feature>
<dbReference type="VEuPathDB" id="FungiDB:ACJ73_09238"/>
<protein>
    <submittedName>
        <fullName evidence="2">Uncharacterized protein</fullName>
    </submittedName>
</protein>
<feature type="transmembrane region" description="Helical" evidence="1">
    <location>
        <begin position="105"/>
        <end position="128"/>
    </location>
</feature>
<organism evidence="2 3">
    <name type="scientific">Blastomyces percursus</name>
    <dbReference type="NCBI Taxonomy" id="1658174"/>
    <lineage>
        <taxon>Eukaryota</taxon>
        <taxon>Fungi</taxon>
        <taxon>Dikarya</taxon>
        <taxon>Ascomycota</taxon>
        <taxon>Pezizomycotina</taxon>
        <taxon>Eurotiomycetes</taxon>
        <taxon>Eurotiomycetidae</taxon>
        <taxon>Onygenales</taxon>
        <taxon>Ajellomycetaceae</taxon>
        <taxon>Blastomyces</taxon>
    </lineage>
</organism>
<keyword evidence="1" id="KW-0472">Membrane</keyword>
<proteinExistence type="predicted"/>
<dbReference type="OrthoDB" id="5376804at2759"/>
<dbReference type="InterPro" id="IPR021514">
    <property type="entry name" value="DUF3176"/>
</dbReference>
<dbReference type="Proteomes" id="UP000242791">
    <property type="component" value="Unassembled WGS sequence"/>
</dbReference>
<dbReference type="PANTHER" id="PTHR35394:SF5">
    <property type="entry name" value="DUF3176 DOMAIN-CONTAINING PROTEIN"/>
    <property type="match status" value="1"/>
</dbReference>
<dbReference type="Pfam" id="PF11374">
    <property type="entry name" value="DUF3176"/>
    <property type="match status" value="1"/>
</dbReference>
<dbReference type="STRING" id="1658174.A0A1J9QAF8"/>
<name>A0A1J9QAF8_9EURO</name>
<dbReference type="AlphaFoldDB" id="A0A1J9QAF8"/>
<keyword evidence="1" id="KW-1133">Transmembrane helix</keyword>
<accession>A0A1J9QAF8</accession>
<dbReference type="PANTHER" id="PTHR35394">
    <property type="entry name" value="DUF3176 DOMAIN-CONTAINING PROTEIN"/>
    <property type="match status" value="1"/>
</dbReference>
<gene>
    <name evidence="2" type="ORF">ACJ73_09238</name>
</gene>
<keyword evidence="1" id="KW-0812">Transmembrane</keyword>
<evidence type="ECO:0000256" key="1">
    <source>
        <dbReference type="SAM" id="Phobius"/>
    </source>
</evidence>
<keyword evidence="3" id="KW-1185">Reference proteome</keyword>
<reference evidence="2 3" key="1">
    <citation type="submission" date="2015-08" db="EMBL/GenBank/DDBJ databases">
        <title>Emmonsia species relationships and genome sequence.</title>
        <authorList>
            <person name="Cuomo C.A."/>
            <person name="Schwartz I.S."/>
            <person name="Kenyon C."/>
            <person name="De Hoog G.S."/>
            <person name="Govender N.P."/>
            <person name="Botha A."/>
            <person name="Moreno L."/>
            <person name="De Vries M."/>
            <person name="Munoz J.F."/>
            <person name="Stielow J.B."/>
        </authorList>
    </citation>
    <scope>NUCLEOTIDE SEQUENCE [LARGE SCALE GENOMIC DNA]</scope>
    <source>
        <strain evidence="2 3">EI222</strain>
    </source>
</reference>
<evidence type="ECO:0000313" key="3">
    <source>
        <dbReference type="Proteomes" id="UP000242791"/>
    </source>
</evidence>
<comment type="caution">
    <text evidence="2">The sequence shown here is derived from an EMBL/GenBank/DDBJ whole genome shotgun (WGS) entry which is preliminary data.</text>
</comment>
<sequence length="317" mass="34858">MSPYQSLHSKSSRDGVNNWIEGPATFSKDTLGHAPTHSDQPRRNWYSKLLLDWWLWEIGACVISLLALSATVAVLAVYSGNAAPELPKYIEDIILLETEILGARLNAIISVLTNVVNFSVLAAVAASINQLKWLWLKDMRYLQDLQIFDNASRGPQGSLYILFHLRAMITILATVLEPFMQQLIVYPVGLVYRESGDASILRTNNVTYAAQGILSICQKGRSMDFEVVQGIMNAIYNGDSAPKLEPSCPTGNCTWPVFHSIGVCSRCVDMADKVKLEGACMPEDFLEMKKNCTISFQHGVPVVNPYDGVGAAISLGS</sequence>
<dbReference type="EMBL" id="LGTZ01002510">
    <property type="protein sequence ID" value="OJD13151.1"/>
    <property type="molecule type" value="Genomic_DNA"/>
</dbReference>
<evidence type="ECO:0000313" key="2">
    <source>
        <dbReference type="EMBL" id="OJD13151.1"/>
    </source>
</evidence>